<name>A0A645DQA8_9ZZZZ</name>
<protein>
    <submittedName>
        <fullName evidence="1">Uncharacterized protein</fullName>
    </submittedName>
</protein>
<organism evidence="1">
    <name type="scientific">bioreactor metagenome</name>
    <dbReference type="NCBI Taxonomy" id="1076179"/>
    <lineage>
        <taxon>unclassified sequences</taxon>
        <taxon>metagenomes</taxon>
        <taxon>ecological metagenomes</taxon>
    </lineage>
</organism>
<gene>
    <name evidence="1" type="ORF">SDC9_138612</name>
</gene>
<proteinExistence type="predicted"/>
<sequence length="180" mass="19085">MGQTQHGVVLHIGHRAAGHVVQVHGQIAHGLGNRLEMLVLAFLARLVVVGHDLQLAVGTHALGKPCELDGLGRRVGTATSHHRNAACSLLHGHADDLAVLFHVDGGRFAGRADHAQARRALGDMPVDQFAQRGVVHTAVFLHGGDQGDDAAGQGSAGRSHVRIVKRERSILTSQRRQATP</sequence>
<accession>A0A645DQA8</accession>
<comment type="caution">
    <text evidence="1">The sequence shown here is derived from an EMBL/GenBank/DDBJ whole genome shotgun (WGS) entry which is preliminary data.</text>
</comment>
<dbReference type="AlphaFoldDB" id="A0A645DQA8"/>
<evidence type="ECO:0000313" key="1">
    <source>
        <dbReference type="EMBL" id="MPM91481.1"/>
    </source>
</evidence>
<dbReference type="EMBL" id="VSSQ01038529">
    <property type="protein sequence ID" value="MPM91481.1"/>
    <property type="molecule type" value="Genomic_DNA"/>
</dbReference>
<reference evidence="1" key="1">
    <citation type="submission" date="2019-08" db="EMBL/GenBank/DDBJ databases">
        <authorList>
            <person name="Kucharzyk K."/>
            <person name="Murdoch R.W."/>
            <person name="Higgins S."/>
            <person name="Loffler F."/>
        </authorList>
    </citation>
    <scope>NUCLEOTIDE SEQUENCE</scope>
</reference>